<dbReference type="OrthoDB" id="377549at2759"/>
<proteinExistence type="predicted"/>
<feature type="transmembrane region" description="Helical" evidence="2">
    <location>
        <begin position="219"/>
        <end position="242"/>
    </location>
</feature>
<feature type="transmembrane region" description="Helical" evidence="2">
    <location>
        <begin position="254"/>
        <end position="272"/>
    </location>
</feature>
<feature type="compositionally biased region" description="Low complexity" evidence="1">
    <location>
        <begin position="423"/>
        <end position="438"/>
    </location>
</feature>
<dbReference type="GeneID" id="108735977"/>
<evidence type="ECO:0000256" key="1">
    <source>
        <dbReference type="SAM" id="MobiDB-lite"/>
    </source>
</evidence>
<dbReference type="PANTHER" id="PTHR33538:SF2">
    <property type="entry name" value="PROTEIN GAMETE EXPRESSED 1"/>
    <property type="match status" value="1"/>
</dbReference>
<protein>
    <submittedName>
        <fullName evidence="4">Uncharacterized protein LOC108735977</fullName>
    </submittedName>
</protein>
<keyword evidence="2" id="KW-1133">Transmembrane helix</keyword>
<dbReference type="STRING" id="224129.A0A1W4WUK8"/>
<evidence type="ECO:0000313" key="4">
    <source>
        <dbReference type="RefSeq" id="XP_018323725.1"/>
    </source>
</evidence>
<dbReference type="RefSeq" id="XP_018323725.1">
    <property type="nucleotide sequence ID" value="XM_018468223.2"/>
</dbReference>
<gene>
    <name evidence="4" type="primary">LOC108735977</name>
</gene>
<keyword evidence="2" id="KW-0472">Membrane</keyword>
<dbReference type="InterPro" id="IPR040346">
    <property type="entry name" value="GEX1/Brambleberry"/>
</dbReference>
<dbReference type="AlphaFoldDB" id="A0A1W4WUK8"/>
<organism evidence="3 4">
    <name type="scientific">Agrilus planipennis</name>
    <name type="common">Emerald ash borer</name>
    <name type="synonym">Agrilus marcopoli</name>
    <dbReference type="NCBI Taxonomy" id="224129"/>
    <lineage>
        <taxon>Eukaryota</taxon>
        <taxon>Metazoa</taxon>
        <taxon>Ecdysozoa</taxon>
        <taxon>Arthropoda</taxon>
        <taxon>Hexapoda</taxon>
        <taxon>Insecta</taxon>
        <taxon>Pterygota</taxon>
        <taxon>Neoptera</taxon>
        <taxon>Endopterygota</taxon>
        <taxon>Coleoptera</taxon>
        <taxon>Polyphaga</taxon>
        <taxon>Elateriformia</taxon>
        <taxon>Buprestoidea</taxon>
        <taxon>Buprestidae</taxon>
        <taxon>Agrilinae</taxon>
        <taxon>Agrilus</taxon>
    </lineage>
</organism>
<dbReference type="PANTHER" id="PTHR33538">
    <property type="entry name" value="PROTEIN GAMETE EXPRESSED 1"/>
    <property type="match status" value="1"/>
</dbReference>
<evidence type="ECO:0000313" key="3">
    <source>
        <dbReference type="Proteomes" id="UP000192223"/>
    </source>
</evidence>
<dbReference type="InParanoid" id="A0A1W4WUK8"/>
<reference evidence="4" key="1">
    <citation type="submission" date="2025-08" db="UniProtKB">
        <authorList>
            <consortium name="RefSeq"/>
        </authorList>
    </citation>
    <scope>IDENTIFICATION</scope>
    <source>
        <tissue evidence="4">Entire body</tissue>
    </source>
</reference>
<keyword evidence="3" id="KW-1185">Reference proteome</keyword>
<dbReference type="Proteomes" id="UP000192223">
    <property type="component" value="Unplaced"/>
</dbReference>
<dbReference type="KEGG" id="apln:108735977"/>
<name>A0A1W4WUK8_AGRPL</name>
<sequence>MFGKAYQCLLFLIVVCAFGFEEFFYVFAQISQEMLEQGRNQYQMLRERGSLPQYGPCWKAAIEHVEDGCRALTEEVQSDMALHLTNCFLEMSGHETYNCELNKKPNLKAICINSMSDRAFNVYTEFYTHTQNICWFLRGQVWHETIAENTLKVGKQLLSSAKNQEKLLKGQQESLELQERLLNYGKSLEKVMEEFYTSTRDHQEILKLMTNSLNNLQSWLIGEVSWLDTIVFYLFAIILILFFTASPRTFGARFPIFFLLFLNVCLERLITLKLSSLISDKNINIVHQDMNWYIWTCRYIFSIVSFVIVTYKAFTFKDLNYECYVLLQEIRKQHLILLENIDDSTRNKNNALNESVYSNISENSLSFRRNTVINGKIDSPKSFVTTDEIGKVPDIKRYKSPTVSSGFYNRPLKETISNNSSLNSENTMNSSRSNSNSSFLRVQARYNLRTRTETPEKAVP</sequence>
<keyword evidence="2" id="KW-0812">Transmembrane</keyword>
<evidence type="ECO:0000256" key="2">
    <source>
        <dbReference type="SAM" id="Phobius"/>
    </source>
</evidence>
<feature type="transmembrane region" description="Helical" evidence="2">
    <location>
        <begin position="292"/>
        <end position="311"/>
    </location>
</feature>
<accession>A0A1W4WUK8</accession>
<feature type="region of interest" description="Disordered" evidence="1">
    <location>
        <begin position="417"/>
        <end position="440"/>
    </location>
</feature>